<dbReference type="GO" id="GO:0030313">
    <property type="term" value="C:cell envelope"/>
    <property type="evidence" value="ECO:0007669"/>
    <property type="project" value="UniProtKB-SubCell"/>
</dbReference>
<keyword evidence="9" id="KW-1185">Reference proteome</keyword>
<dbReference type="GO" id="GO:0005886">
    <property type="term" value="C:plasma membrane"/>
    <property type="evidence" value="ECO:0007669"/>
    <property type="project" value="TreeGrafter"/>
</dbReference>
<dbReference type="InterPro" id="IPR058625">
    <property type="entry name" value="MdtA-like_BSH"/>
</dbReference>
<feature type="coiled-coil region" evidence="3">
    <location>
        <begin position="98"/>
        <end position="163"/>
    </location>
</feature>
<dbReference type="InterPro" id="IPR058626">
    <property type="entry name" value="MdtA-like_b-barrel"/>
</dbReference>
<evidence type="ECO:0000313" key="9">
    <source>
        <dbReference type="Proteomes" id="UP000192276"/>
    </source>
</evidence>
<feature type="domain" description="Multidrug resistance protein MdtA-like beta-barrel" evidence="6">
    <location>
        <begin position="203"/>
        <end position="276"/>
    </location>
</feature>
<dbReference type="Proteomes" id="UP000192276">
    <property type="component" value="Unassembled WGS sequence"/>
</dbReference>
<accession>A0A1V9F659</accession>
<sequence length="371" mass="40771">MKALAALNILSIVWLTGCAVKGNTEKKNADVEVPVFELKSRDTTLNRSYVANINARQNVELRAKASGFLEDILVDEGQIVRKGQLMFRLNDAEFKVQVTEAKAALASAVAEVKSAEVELRRVQSLVDKKIVTGTELELANAKLAAAKAKVDEARAREEKANISLSYTAIRAPFDGIIDRIPHKLGSLVNEGTLLTTVSDNKAMHVYFKVSEQEYLSYVNNKKARDAKQPATLVLADGTTYKHRGRIETMEGEFDKETGSIAFRAAFPNPSGVLKHGASGNIVLTTPISNALIIPSRCVLEIQDRNYVFVVDEEQKVSMKSFMPEARIDDFILVKSGLDEGDRIVYEGVQNIKEGSPVKPRMLSSESVLTAD</sequence>
<dbReference type="GO" id="GO:0022857">
    <property type="term" value="F:transmembrane transporter activity"/>
    <property type="evidence" value="ECO:0007669"/>
    <property type="project" value="InterPro"/>
</dbReference>
<dbReference type="Gene3D" id="2.40.420.20">
    <property type="match status" value="1"/>
</dbReference>
<dbReference type="PANTHER" id="PTHR30158">
    <property type="entry name" value="ACRA/E-RELATED COMPONENT OF DRUG EFFLUX TRANSPORTER"/>
    <property type="match status" value="1"/>
</dbReference>
<keyword evidence="3" id="KW-0175">Coiled coil</keyword>
<evidence type="ECO:0000259" key="5">
    <source>
        <dbReference type="Pfam" id="PF25917"/>
    </source>
</evidence>
<evidence type="ECO:0000259" key="7">
    <source>
        <dbReference type="Pfam" id="PF25967"/>
    </source>
</evidence>
<feature type="domain" description="Multidrug resistance protein MdtA-like C-terminal permuted SH3" evidence="7">
    <location>
        <begin position="289"/>
        <end position="349"/>
    </location>
</feature>
<dbReference type="EMBL" id="LWBP01000210">
    <property type="protein sequence ID" value="OQP53752.1"/>
    <property type="molecule type" value="Genomic_DNA"/>
</dbReference>
<evidence type="ECO:0000259" key="6">
    <source>
        <dbReference type="Pfam" id="PF25944"/>
    </source>
</evidence>
<dbReference type="Gene3D" id="1.10.287.470">
    <property type="entry name" value="Helix hairpin bin"/>
    <property type="match status" value="1"/>
</dbReference>
<reference evidence="9" key="1">
    <citation type="submission" date="2016-04" db="EMBL/GenBank/DDBJ databases">
        <authorList>
            <person name="Chen L."/>
            <person name="Zhuang W."/>
            <person name="Wang G."/>
        </authorList>
    </citation>
    <scope>NUCLEOTIDE SEQUENCE [LARGE SCALE GENOMIC DNA]</scope>
    <source>
        <strain evidence="9">208</strain>
    </source>
</reference>
<dbReference type="OrthoDB" id="9801814at2"/>
<evidence type="ECO:0000256" key="2">
    <source>
        <dbReference type="ARBA" id="ARBA00009477"/>
    </source>
</evidence>
<dbReference type="Gene3D" id="2.40.30.170">
    <property type="match status" value="1"/>
</dbReference>
<dbReference type="PANTHER" id="PTHR30158:SF23">
    <property type="entry name" value="MULTIDRUG RESISTANCE PROTEIN MEXA"/>
    <property type="match status" value="1"/>
</dbReference>
<dbReference type="RefSeq" id="WP_081169636.1">
    <property type="nucleotide sequence ID" value="NZ_LWBP01000210.1"/>
</dbReference>
<dbReference type="Pfam" id="PF25917">
    <property type="entry name" value="BSH_RND"/>
    <property type="match status" value="1"/>
</dbReference>
<dbReference type="InterPro" id="IPR058627">
    <property type="entry name" value="MdtA-like_C"/>
</dbReference>
<dbReference type="STRING" id="550983.A4R26_06085"/>
<dbReference type="NCBIfam" id="TIGR01730">
    <property type="entry name" value="RND_mfp"/>
    <property type="match status" value="1"/>
</dbReference>
<feature type="domain" description="Multidrug resistance protein MdtA-like alpha-helical hairpin" evidence="4">
    <location>
        <begin position="98"/>
        <end position="167"/>
    </location>
</feature>
<dbReference type="Pfam" id="PF25967">
    <property type="entry name" value="RND-MFP_C"/>
    <property type="match status" value="1"/>
</dbReference>
<dbReference type="GO" id="GO:0046677">
    <property type="term" value="P:response to antibiotic"/>
    <property type="evidence" value="ECO:0007669"/>
    <property type="project" value="TreeGrafter"/>
</dbReference>
<feature type="domain" description="Multidrug resistance protein MdtA-like barrel-sandwich hybrid" evidence="5">
    <location>
        <begin position="58"/>
        <end position="194"/>
    </location>
</feature>
<comment type="similarity">
    <text evidence="2">Belongs to the membrane fusion protein (MFP) (TC 8.A.1) family.</text>
</comment>
<evidence type="ECO:0000256" key="3">
    <source>
        <dbReference type="SAM" id="Coils"/>
    </source>
</evidence>
<dbReference type="Pfam" id="PF25944">
    <property type="entry name" value="Beta-barrel_RND"/>
    <property type="match status" value="1"/>
</dbReference>
<dbReference type="InterPro" id="IPR006143">
    <property type="entry name" value="RND_pump_MFP"/>
</dbReference>
<evidence type="ECO:0000256" key="1">
    <source>
        <dbReference type="ARBA" id="ARBA00004196"/>
    </source>
</evidence>
<evidence type="ECO:0000259" key="4">
    <source>
        <dbReference type="Pfam" id="PF25876"/>
    </source>
</evidence>
<name>A0A1V9F659_9BACT</name>
<organism evidence="8 9">
    <name type="scientific">Niastella populi</name>
    <dbReference type="NCBI Taxonomy" id="550983"/>
    <lineage>
        <taxon>Bacteria</taxon>
        <taxon>Pseudomonadati</taxon>
        <taxon>Bacteroidota</taxon>
        <taxon>Chitinophagia</taxon>
        <taxon>Chitinophagales</taxon>
        <taxon>Chitinophagaceae</taxon>
        <taxon>Niastella</taxon>
    </lineage>
</organism>
<dbReference type="AlphaFoldDB" id="A0A1V9F659"/>
<dbReference type="Pfam" id="PF25876">
    <property type="entry name" value="HH_MFP_RND"/>
    <property type="match status" value="1"/>
</dbReference>
<comment type="subcellular location">
    <subcellularLocation>
        <location evidence="1">Cell envelope</location>
    </subcellularLocation>
</comment>
<dbReference type="PROSITE" id="PS51257">
    <property type="entry name" value="PROKAR_LIPOPROTEIN"/>
    <property type="match status" value="1"/>
</dbReference>
<dbReference type="Gene3D" id="2.40.50.100">
    <property type="match status" value="1"/>
</dbReference>
<proteinExistence type="inferred from homology"/>
<dbReference type="InterPro" id="IPR058624">
    <property type="entry name" value="MdtA-like_HH"/>
</dbReference>
<dbReference type="SUPFAM" id="SSF111369">
    <property type="entry name" value="HlyD-like secretion proteins"/>
    <property type="match status" value="1"/>
</dbReference>
<protein>
    <submittedName>
        <fullName evidence="8">Efflux transporter periplasmic adaptor subunit</fullName>
    </submittedName>
</protein>
<gene>
    <name evidence="8" type="ORF">A4R26_06085</name>
</gene>
<evidence type="ECO:0000313" key="8">
    <source>
        <dbReference type="EMBL" id="OQP53752.1"/>
    </source>
</evidence>
<comment type="caution">
    <text evidence="8">The sequence shown here is derived from an EMBL/GenBank/DDBJ whole genome shotgun (WGS) entry which is preliminary data.</text>
</comment>